<feature type="transmembrane region" description="Helical" evidence="6">
    <location>
        <begin position="221"/>
        <end position="239"/>
    </location>
</feature>
<evidence type="ECO:0000256" key="4">
    <source>
        <dbReference type="ARBA" id="ARBA00022989"/>
    </source>
</evidence>
<evidence type="ECO:0000256" key="1">
    <source>
        <dbReference type="ARBA" id="ARBA00004651"/>
    </source>
</evidence>
<dbReference type="AlphaFoldDB" id="A0A0G1AWG0"/>
<reference evidence="8 9" key="1">
    <citation type="journal article" date="2015" name="Nature">
        <title>rRNA introns, odd ribosomes, and small enigmatic genomes across a large radiation of phyla.</title>
        <authorList>
            <person name="Brown C.T."/>
            <person name="Hug L.A."/>
            <person name="Thomas B.C."/>
            <person name="Sharon I."/>
            <person name="Castelle C.J."/>
            <person name="Singh A."/>
            <person name="Wilkins M.J."/>
            <person name="Williams K.H."/>
            <person name="Banfield J.F."/>
        </authorList>
    </citation>
    <scope>NUCLEOTIDE SEQUENCE [LARGE SCALE GENOMIC DNA]</scope>
</reference>
<keyword evidence="5 6" id="KW-0472">Membrane</keyword>
<feature type="domain" description="EamA" evidence="7">
    <location>
        <begin position="9"/>
        <end position="145"/>
    </location>
</feature>
<keyword evidence="2" id="KW-1003">Cell membrane</keyword>
<accession>A0A0G1AWG0</accession>
<evidence type="ECO:0000313" key="8">
    <source>
        <dbReference type="EMBL" id="KKS65274.1"/>
    </source>
</evidence>
<gene>
    <name evidence="8" type="ORF">UV35_C0045G0004</name>
</gene>
<feature type="domain" description="EamA" evidence="7">
    <location>
        <begin position="156"/>
        <end position="292"/>
    </location>
</feature>
<feature type="transmembrane region" description="Helical" evidence="6">
    <location>
        <begin position="154"/>
        <end position="173"/>
    </location>
</feature>
<dbReference type="PANTHER" id="PTHR32322:SF18">
    <property type="entry name" value="S-ADENOSYLMETHIONINE_S-ADENOSYLHOMOCYSTEINE TRANSPORTER"/>
    <property type="match status" value="1"/>
</dbReference>
<feature type="transmembrane region" description="Helical" evidence="6">
    <location>
        <begin position="185"/>
        <end position="209"/>
    </location>
</feature>
<feature type="transmembrane region" description="Helical" evidence="6">
    <location>
        <begin position="273"/>
        <end position="291"/>
    </location>
</feature>
<dbReference type="PANTHER" id="PTHR32322">
    <property type="entry name" value="INNER MEMBRANE TRANSPORTER"/>
    <property type="match status" value="1"/>
</dbReference>
<feature type="transmembrane region" description="Helical" evidence="6">
    <location>
        <begin position="105"/>
        <end position="123"/>
    </location>
</feature>
<comment type="caution">
    <text evidence="8">The sequence shown here is derived from an EMBL/GenBank/DDBJ whole genome shotgun (WGS) entry which is preliminary data.</text>
</comment>
<evidence type="ECO:0000256" key="3">
    <source>
        <dbReference type="ARBA" id="ARBA00022692"/>
    </source>
</evidence>
<comment type="subcellular location">
    <subcellularLocation>
        <location evidence="1">Cell membrane</location>
        <topology evidence="1">Multi-pass membrane protein</topology>
    </subcellularLocation>
</comment>
<dbReference type="InterPro" id="IPR050638">
    <property type="entry name" value="AA-Vitamin_Transporters"/>
</dbReference>
<keyword evidence="3 6" id="KW-0812">Transmembrane</keyword>
<keyword evidence="4 6" id="KW-1133">Transmembrane helix</keyword>
<evidence type="ECO:0000256" key="5">
    <source>
        <dbReference type="ARBA" id="ARBA00023136"/>
    </source>
</evidence>
<dbReference type="InterPro" id="IPR037185">
    <property type="entry name" value="EmrE-like"/>
</dbReference>
<proteinExistence type="predicted"/>
<sequence>MKVMSNTTRGIYLSLLTAVISGISIFVNKFAVDAIKPALYFTSVKNVAVAVLIVAIVLATGEWRKISKLTGKELGYLVLIGLIGGSLPFYLYFTGLSQTSAVNAAIIHKTLVFWVMLMAIPFLKEKVSKWQILGVLMLFAGNIIVGGFKGFKFSQGELMLLIATVLWAVENIIAKKVLTSVSPNIVTAFRMGLGSIVLMSATIITVPQVLQKSLTLSGEQFFFMGLTVLFLLAYTTSWYRALKHAPAVVVTSVLVSSTLVTNMLSAIFVTHSWNAVLTVQAVLIVAGLVLFSRNASAKANLATNVTL</sequence>
<dbReference type="SUPFAM" id="SSF103481">
    <property type="entry name" value="Multidrug resistance efflux transporter EmrE"/>
    <property type="match status" value="2"/>
</dbReference>
<evidence type="ECO:0000259" key="7">
    <source>
        <dbReference type="Pfam" id="PF00892"/>
    </source>
</evidence>
<protein>
    <recommendedName>
        <fullName evidence="7">EamA domain-containing protein</fullName>
    </recommendedName>
</protein>
<name>A0A0G1AWG0_UNCKA</name>
<feature type="transmembrane region" description="Helical" evidence="6">
    <location>
        <begin position="38"/>
        <end position="61"/>
    </location>
</feature>
<dbReference type="Pfam" id="PF00892">
    <property type="entry name" value="EamA"/>
    <property type="match status" value="2"/>
</dbReference>
<dbReference type="Proteomes" id="UP000033848">
    <property type="component" value="Unassembled WGS sequence"/>
</dbReference>
<organism evidence="8 9">
    <name type="scientific">candidate division WWE3 bacterium GW2011_GWB1_42_6</name>
    <dbReference type="NCBI Taxonomy" id="1619115"/>
    <lineage>
        <taxon>Bacteria</taxon>
        <taxon>Katanobacteria</taxon>
    </lineage>
</organism>
<dbReference type="InterPro" id="IPR000620">
    <property type="entry name" value="EamA_dom"/>
</dbReference>
<feature type="transmembrane region" description="Helical" evidence="6">
    <location>
        <begin position="246"/>
        <end position="267"/>
    </location>
</feature>
<evidence type="ECO:0000256" key="2">
    <source>
        <dbReference type="ARBA" id="ARBA00022475"/>
    </source>
</evidence>
<evidence type="ECO:0000256" key="6">
    <source>
        <dbReference type="SAM" id="Phobius"/>
    </source>
</evidence>
<feature type="transmembrane region" description="Helical" evidence="6">
    <location>
        <begin position="12"/>
        <end position="32"/>
    </location>
</feature>
<dbReference type="EMBL" id="LCED01000045">
    <property type="protein sequence ID" value="KKS65274.1"/>
    <property type="molecule type" value="Genomic_DNA"/>
</dbReference>
<dbReference type="GO" id="GO:0005886">
    <property type="term" value="C:plasma membrane"/>
    <property type="evidence" value="ECO:0007669"/>
    <property type="project" value="UniProtKB-SubCell"/>
</dbReference>
<evidence type="ECO:0000313" key="9">
    <source>
        <dbReference type="Proteomes" id="UP000033848"/>
    </source>
</evidence>
<feature type="transmembrane region" description="Helical" evidence="6">
    <location>
        <begin position="130"/>
        <end position="148"/>
    </location>
</feature>
<feature type="transmembrane region" description="Helical" evidence="6">
    <location>
        <begin position="73"/>
        <end position="93"/>
    </location>
</feature>